<reference evidence="1" key="2">
    <citation type="journal article" date="2023" name="Science">
        <title>Genomic signatures of disease resistance in endangered staghorn corals.</title>
        <authorList>
            <person name="Vollmer S.V."/>
            <person name="Selwyn J.D."/>
            <person name="Despard B.A."/>
            <person name="Roesel C.L."/>
        </authorList>
    </citation>
    <scope>NUCLEOTIDE SEQUENCE</scope>
    <source>
        <strain evidence="1">K2</strain>
    </source>
</reference>
<protein>
    <submittedName>
        <fullName evidence="1">Uncharacterized protein</fullName>
    </submittedName>
</protein>
<comment type="caution">
    <text evidence="1">The sequence shown here is derived from an EMBL/GenBank/DDBJ whole genome shotgun (WGS) entry which is preliminary data.</text>
</comment>
<gene>
    <name evidence="1" type="ORF">P5673_005042</name>
</gene>
<accession>A0AAD9VDU2</accession>
<keyword evidence="2" id="KW-1185">Reference proteome</keyword>
<dbReference type="EMBL" id="JARQWQ010000008">
    <property type="protein sequence ID" value="KAK2570260.1"/>
    <property type="molecule type" value="Genomic_DNA"/>
</dbReference>
<dbReference type="AlphaFoldDB" id="A0AAD9VDU2"/>
<evidence type="ECO:0000313" key="2">
    <source>
        <dbReference type="Proteomes" id="UP001249851"/>
    </source>
</evidence>
<name>A0AAD9VDU2_ACRCE</name>
<organism evidence="1 2">
    <name type="scientific">Acropora cervicornis</name>
    <name type="common">Staghorn coral</name>
    <dbReference type="NCBI Taxonomy" id="6130"/>
    <lineage>
        <taxon>Eukaryota</taxon>
        <taxon>Metazoa</taxon>
        <taxon>Cnidaria</taxon>
        <taxon>Anthozoa</taxon>
        <taxon>Hexacorallia</taxon>
        <taxon>Scleractinia</taxon>
        <taxon>Astrocoeniina</taxon>
        <taxon>Acroporidae</taxon>
        <taxon>Acropora</taxon>
    </lineage>
</organism>
<reference evidence="1" key="1">
    <citation type="journal article" date="2023" name="G3 (Bethesda)">
        <title>Whole genome assembly and annotation of the endangered Caribbean coral Acropora cervicornis.</title>
        <authorList>
            <person name="Selwyn J.D."/>
            <person name="Vollmer S.V."/>
        </authorList>
    </citation>
    <scope>NUCLEOTIDE SEQUENCE</scope>
    <source>
        <strain evidence="1">K2</strain>
    </source>
</reference>
<proteinExistence type="predicted"/>
<sequence>MPPGQQLQLKLARVKLPCQQYKAFSCQAGRRMQTNKVKCLIERRPKTKEEVLASVEEEKLMDGTSKILSHNLKRRFVTEDLDVVVGRSWGMCLSQHLNMTLELSHAQVTCMLLTGAMSPGTILLASLQSTTLVFAAPSSTMRLTFADDQWMLMTNFGTPMSHSIVASCEKRQKLLQCAIHDIYPEAVCLDILPAIDPEGNPL</sequence>
<dbReference type="Proteomes" id="UP001249851">
    <property type="component" value="Unassembled WGS sequence"/>
</dbReference>
<evidence type="ECO:0000313" key="1">
    <source>
        <dbReference type="EMBL" id="KAK2570260.1"/>
    </source>
</evidence>